<keyword evidence="19" id="KW-1185">Reference proteome</keyword>
<sequence length="236" mass="26386">VAKESADVIILDDNFSTIVTVAKWGRSVYINIQKFVQFQLTVNVVALIVNFTSACLTGTAPLTAVQLLWVNMIMDTLGALALATEPPNDDLMKRSPVGRKGNFISNVMWRNILGQSLYQFTVIWFLQSKGKSIFSLDGPNSDLVLNTLIFNTFVFCQVFNEINSREMEKVNVFKGILDNYVFVGVISATIFFQIIIVEYLGTFANTTPLTLVQWFFCLFVGFLGMPIAAQLKKIPV</sequence>
<evidence type="ECO:0000256" key="14">
    <source>
        <dbReference type="ARBA" id="ARBA00023136"/>
    </source>
</evidence>
<name>A0A392MC85_9FABA</name>
<evidence type="ECO:0000256" key="11">
    <source>
        <dbReference type="ARBA" id="ARBA00022967"/>
    </source>
</evidence>
<evidence type="ECO:0000256" key="9">
    <source>
        <dbReference type="ARBA" id="ARBA00022840"/>
    </source>
</evidence>
<dbReference type="GO" id="GO:0005388">
    <property type="term" value="F:P-type calcium transporter activity"/>
    <property type="evidence" value="ECO:0007669"/>
    <property type="project" value="UniProtKB-EC"/>
</dbReference>
<keyword evidence="6" id="KW-0479">Metal-binding</keyword>
<evidence type="ECO:0000256" key="10">
    <source>
        <dbReference type="ARBA" id="ARBA00022842"/>
    </source>
</evidence>
<dbReference type="Gene3D" id="1.20.1110.10">
    <property type="entry name" value="Calcium-transporting ATPase, transmembrane domain"/>
    <property type="match status" value="1"/>
</dbReference>
<feature type="transmembrane region" description="Helical" evidence="16">
    <location>
        <begin position="40"/>
        <end position="62"/>
    </location>
</feature>
<evidence type="ECO:0000256" key="15">
    <source>
        <dbReference type="ARBA" id="ARBA00048694"/>
    </source>
</evidence>
<evidence type="ECO:0000256" key="12">
    <source>
        <dbReference type="ARBA" id="ARBA00022989"/>
    </source>
</evidence>
<feature type="non-terminal residue" evidence="18">
    <location>
        <position position="1"/>
    </location>
</feature>
<keyword evidence="4" id="KW-0109">Calcium transport</keyword>
<keyword evidence="10" id="KW-0460">Magnesium</keyword>
<evidence type="ECO:0000256" key="3">
    <source>
        <dbReference type="ARBA" id="ARBA00022448"/>
    </source>
</evidence>
<dbReference type="AlphaFoldDB" id="A0A392MC85"/>
<dbReference type="Pfam" id="PF00689">
    <property type="entry name" value="Cation_ATPase_C"/>
    <property type="match status" value="1"/>
</dbReference>
<dbReference type="SUPFAM" id="SSF81665">
    <property type="entry name" value="Calcium ATPase, transmembrane domain M"/>
    <property type="match status" value="1"/>
</dbReference>
<keyword evidence="5 16" id="KW-0812">Transmembrane</keyword>
<dbReference type="Proteomes" id="UP000265520">
    <property type="component" value="Unassembled WGS sequence"/>
</dbReference>
<evidence type="ECO:0000256" key="1">
    <source>
        <dbReference type="ARBA" id="ARBA00004141"/>
    </source>
</evidence>
<evidence type="ECO:0000256" key="7">
    <source>
        <dbReference type="ARBA" id="ARBA00022741"/>
    </source>
</evidence>
<feature type="transmembrane region" description="Helical" evidence="16">
    <location>
        <begin position="212"/>
        <end position="231"/>
    </location>
</feature>
<dbReference type="PANTHER" id="PTHR24093">
    <property type="entry name" value="CATION TRANSPORTING ATPASE"/>
    <property type="match status" value="1"/>
</dbReference>
<keyword evidence="12 16" id="KW-1133">Transmembrane helix</keyword>
<keyword evidence="7" id="KW-0547">Nucleotide-binding</keyword>
<evidence type="ECO:0000256" key="13">
    <source>
        <dbReference type="ARBA" id="ARBA00023065"/>
    </source>
</evidence>
<keyword evidence="13" id="KW-0406">Ion transport</keyword>
<evidence type="ECO:0000256" key="16">
    <source>
        <dbReference type="SAM" id="Phobius"/>
    </source>
</evidence>
<proteinExistence type="predicted"/>
<comment type="subcellular location">
    <subcellularLocation>
        <location evidence="1">Membrane</location>
        <topology evidence="1">Multi-pass membrane protein</topology>
    </subcellularLocation>
</comment>
<feature type="transmembrane region" description="Helical" evidence="16">
    <location>
        <begin position="143"/>
        <end position="160"/>
    </location>
</feature>
<accession>A0A392MC85</accession>
<evidence type="ECO:0000256" key="8">
    <source>
        <dbReference type="ARBA" id="ARBA00022837"/>
    </source>
</evidence>
<dbReference type="PANTHER" id="PTHR24093:SF474">
    <property type="entry name" value="CALCIUM-TRANSPORTING ATPASE 2, PLASMA MEMBRANE-TYPE"/>
    <property type="match status" value="1"/>
</dbReference>
<comment type="caution">
    <text evidence="18">The sequence shown here is derived from an EMBL/GenBank/DDBJ whole genome shotgun (WGS) entry which is preliminary data.</text>
</comment>
<keyword evidence="14 16" id="KW-0472">Membrane</keyword>
<dbReference type="InterPro" id="IPR006068">
    <property type="entry name" value="ATPase_P-typ_cation-transptr_C"/>
</dbReference>
<dbReference type="InterPro" id="IPR023298">
    <property type="entry name" value="ATPase_P-typ_TM_dom_sf"/>
</dbReference>
<keyword evidence="3" id="KW-0813">Transport</keyword>
<keyword evidence="9" id="KW-0067">ATP-binding</keyword>
<dbReference type="FunFam" id="1.20.1110.10:FF:000039">
    <property type="entry name" value="Calcium-transporting ATPase"/>
    <property type="match status" value="1"/>
</dbReference>
<evidence type="ECO:0000256" key="4">
    <source>
        <dbReference type="ARBA" id="ARBA00022568"/>
    </source>
</evidence>
<feature type="transmembrane region" description="Helical" evidence="16">
    <location>
        <begin position="180"/>
        <end position="200"/>
    </location>
</feature>
<feature type="domain" description="Cation-transporting P-type ATPase C-terminal" evidence="17">
    <location>
        <begin position="60"/>
        <end position="233"/>
    </location>
</feature>
<evidence type="ECO:0000313" key="19">
    <source>
        <dbReference type="Proteomes" id="UP000265520"/>
    </source>
</evidence>
<protein>
    <recommendedName>
        <fullName evidence="2">P-type Ca(2+) transporter</fullName>
        <ecNumber evidence="2">7.2.2.10</ecNumber>
    </recommendedName>
</protein>
<keyword evidence="8" id="KW-0106">Calcium</keyword>
<evidence type="ECO:0000256" key="6">
    <source>
        <dbReference type="ARBA" id="ARBA00022723"/>
    </source>
</evidence>
<dbReference type="GO" id="GO:0005886">
    <property type="term" value="C:plasma membrane"/>
    <property type="evidence" value="ECO:0007669"/>
    <property type="project" value="TreeGrafter"/>
</dbReference>
<evidence type="ECO:0000256" key="5">
    <source>
        <dbReference type="ARBA" id="ARBA00022692"/>
    </source>
</evidence>
<evidence type="ECO:0000259" key="17">
    <source>
        <dbReference type="Pfam" id="PF00689"/>
    </source>
</evidence>
<reference evidence="18 19" key="1">
    <citation type="journal article" date="2018" name="Front. Plant Sci.">
        <title>Red Clover (Trifolium pratense) and Zigzag Clover (T. medium) - A Picture of Genomic Similarities and Differences.</title>
        <authorList>
            <person name="Dluhosova J."/>
            <person name="Istvanek J."/>
            <person name="Nedelnik J."/>
            <person name="Repkova J."/>
        </authorList>
    </citation>
    <scope>NUCLEOTIDE SEQUENCE [LARGE SCALE GENOMIC DNA]</scope>
    <source>
        <strain evidence="19">cv. 10/8</strain>
        <tissue evidence="18">Leaf</tissue>
    </source>
</reference>
<dbReference type="GO" id="GO:0046872">
    <property type="term" value="F:metal ion binding"/>
    <property type="evidence" value="ECO:0007669"/>
    <property type="project" value="UniProtKB-KW"/>
</dbReference>
<dbReference type="GO" id="GO:0005524">
    <property type="term" value="F:ATP binding"/>
    <property type="evidence" value="ECO:0007669"/>
    <property type="project" value="UniProtKB-KW"/>
</dbReference>
<comment type="catalytic activity">
    <reaction evidence="15">
        <text>Ca(2+)(in) + ATP + H2O = Ca(2+)(out) + ADP + phosphate + H(+)</text>
        <dbReference type="Rhea" id="RHEA:18105"/>
        <dbReference type="ChEBI" id="CHEBI:15377"/>
        <dbReference type="ChEBI" id="CHEBI:15378"/>
        <dbReference type="ChEBI" id="CHEBI:29108"/>
        <dbReference type="ChEBI" id="CHEBI:30616"/>
        <dbReference type="ChEBI" id="CHEBI:43474"/>
        <dbReference type="ChEBI" id="CHEBI:456216"/>
        <dbReference type="EC" id="7.2.2.10"/>
    </reaction>
</comment>
<gene>
    <name evidence="18" type="ORF">A2U01_0005972</name>
</gene>
<dbReference type="EC" id="7.2.2.10" evidence="2"/>
<dbReference type="EMBL" id="LXQA010007951">
    <property type="protein sequence ID" value="MCH85130.1"/>
    <property type="molecule type" value="Genomic_DNA"/>
</dbReference>
<keyword evidence="11" id="KW-1278">Translocase</keyword>
<evidence type="ECO:0000313" key="18">
    <source>
        <dbReference type="EMBL" id="MCH85130.1"/>
    </source>
</evidence>
<organism evidence="18 19">
    <name type="scientific">Trifolium medium</name>
    <dbReference type="NCBI Taxonomy" id="97028"/>
    <lineage>
        <taxon>Eukaryota</taxon>
        <taxon>Viridiplantae</taxon>
        <taxon>Streptophyta</taxon>
        <taxon>Embryophyta</taxon>
        <taxon>Tracheophyta</taxon>
        <taxon>Spermatophyta</taxon>
        <taxon>Magnoliopsida</taxon>
        <taxon>eudicotyledons</taxon>
        <taxon>Gunneridae</taxon>
        <taxon>Pentapetalae</taxon>
        <taxon>rosids</taxon>
        <taxon>fabids</taxon>
        <taxon>Fabales</taxon>
        <taxon>Fabaceae</taxon>
        <taxon>Papilionoideae</taxon>
        <taxon>50 kb inversion clade</taxon>
        <taxon>NPAAA clade</taxon>
        <taxon>Hologalegina</taxon>
        <taxon>IRL clade</taxon>
        <taxon>Trifolieae</taxon>
        <taxon>Trifolium</taxon>
    </lineage>
</organism>
<evidence type="ECO:0000256" key="2">
    <source>
        <dbReference type="ARBA" id="ARBA00012790"/>
    </source>
</evidence>